<proteinExistence type="predicted"/>
<accession>A0AAP0IMI2</accession>
<dbReference type="Proteomes" id="UP001417504">
    <property type="component" value="Unassembled WGS sequence"/>
</dbReference>
<reference evidence="1 2" key="1">
    <citation type="submission" date="2024-01" db="EMBL/GenBank/DDBJ databases">
        <title>Genome assemblies of Stephania.</title>
        <authorList>
            <person name="Yang L."/>
        </authorList>
    </citation>
    <scope>NUCLEOTIDE SEQUENCE [LARGE SCALE GENOMIC DNA]</scope>
    <source>
        <strain evidence="1">QJT</strain>
        <tissue evidence="1">Leaf</tissue>
    </source>
</reference>
<keyword evidence="2" id="KW-1185">Reference proteome</keyword>
<comment type="caution">
    <text evidence="1">The sequence shown here is derived from an EMBL/GenBank/DDBJ whole genome shotgun (WGS) entry which is preliminary data.</text>
</comment>
<organism evidence="1 2">
    <name type="scientific">Stephania japonica</name>
    <dbReference type="NCBI Taxonomy" id="461633"/>
    <lineage>
        <taxon>Eukaryota</taxon>
        <taxon>Viridiplantae</taxon>
        <taxon>Streptophyta</taxon>
        <taxon>Embryophyta</taxon>
        <taxon>Tracheophyta</taxon>
        <taxon>Spermatophyta</taxon>
        <taxon>Magnoliopsida</taxon>
        <taxon>Ranunculales</taxon>
        <taxon>Menispermaceae</taxon>
        <taxon>Menispermoideae</taxon>
        <taxon>Cissampelideae</taxon>
        <taxon>Stephania</taxon>
    </lineage>
</organism>
<sequence>MDEFPNCDTTGVQSETEHVPPEPASMLALTLMMYAIVRKVAVPARTSLVKQVFLASNLKYLPILLLETALFRPFCILLHEFPILAQHPPSTHSSPPIFSASSLSSTTTTITHTYRGTINIYHIETDIETWKI</sequence>
<dbReference type="EMBL" id="JBBNAE010000006">
    <property type="protein sequence ID" value="KAK9117421.1"/>
    <property type="molecule type" value="Genomic_DNA"/>
</dbReference>
<gene>
    <name evidence="1" type="ORF">Sjap_016368</name>
</gene>
<dbReference type="AlphaFoldDB" id="A0AAP0IMI2"/>
<protein>
    <submittedName>
        <fullName evidence="1">Uncharacterized protein</fullName>
    </submittedName>
</protein>
<evidence type="ECO:0000313" key="1">
    <source>
        <dbReference type="EMBL" id="KAK9117421.1"/>
    </source>
</evidence>
<evidence type="ECO:0000313" key="2">
    <source>
        <dbReference type="Proteomes" id="UP001417504"/>
    </source>
</evidence>
<name>A0AAP0IMI2_9MAGN</name>